<feature type="transmembrane region" description="Helical" evidence="1">
    <location>
        <begin position="80"/>
        <end position="101"/>
    </location>
</feature>
<keyword evidence="1" id="KW-0472">Membrane</keyword>
<gene>
    <name evidence="2" type="ORF">KUV31_01515</name>
</gene>
<dbReference type="RefSeq" id="WP_222404246.1">
    <property type="nucleotide sequence ID" value="NZ_JAHVJJ010000001.1"/>
</dbReference>
<sequence length="135" mass="14383">MSHLHRNLGRVYPSFAGCIFLALGLVTLIQPEIMSYYAIGLDQPSARVAMRAMIGGGEIGIGVVLILGGRINLFSRQLSLIAAAIFICVGLSRVAAVFMEGADLLAVQPLREALIEILLGGIGLWAARGLEHDQL</sequence>
<keyword evidence="1" id="KW-1133">Transmembrane helix</keyword>
<comment type="caution">
    <text evidence="2">The sequence shown here is derived from an EMBL/GenBank/DDBJ whole genome shotgun (WGS) entry which is preliminary data.</text>
</comment>
<evidence type="ECO:0000313" key="2">
    <source>
        <dbReference type="EMBL" id="MBY6217016.1"/>
    </source>
</evidence>
<keyword evidence="1" id="KW-0812">Transmembrane</keyword>
<dbReference type="Proteomes" id="UP000824927">
    <property type="component" value="Unassembled WGS sequence"/>
</dbReference>
<proteinExistence type="predicted"/>
<evidence type="ECO:0000313" key="3">
    <source>
        <dbReference type="Proteomes" id="UP000824927"/>
    </source>
</evidence>
<feature type="transmembrane region" description="Helical" evidence="1">
    <location>
        <begin position="12"/>
        <end position="29"/>
    </location>
</feature>
<evidence type="ECO:0000256" key="1">
    <source>
        <dbReference type="SAM" id="Phobius"/>
    </source>
</evidence>
<accession>A0A9Q3XCQ6</accession>
<organism evidence="2 3">
    <name type="scientific">Qipengyuania aquimaris</name>
    <dbReference type="NCBI Taxonomy" id="255984"/>
    <lineage>
        <taxon>Bacteria</taxon>
        <taxon>Pseudomonadati</taxon>
        <taxon>Pseudomonadota</taxon>
        <taxon>Alphaproteobacteria</taxon>
        <taxon>Sphingomonadales</taxon>
        <taxon>Erythrobacteraceae</taxon>
        <taxon>Qipengyuania</taxon>
    </lineage>
</organism>
<name>A0A9Q3XCQ6_9SPHN</name>
<dbReference type="Pfam" id="PF14248">
    <property type="entry name" value="DUF4345"/>
    <property type="match status" value="1"/>
</dbReference>
<feature type="transmembrane region" description="Helical" evidence="1">
    <location>
        <begin position="49"/>
        <end position="68"/>
    </location>
</feature>
<reference evidence="2" key="1">
    <citation type="submission" date="2021-06" db="EMBL/GenBank/DDBJ databases">
        <title>50 bacteria genomes isolated from Dapeng, Shenzhen, China.</title>
        <authorList>
            <person name="Zheng W."/>
            <person name="Yu S."/>
            <person name="Huang Y."/>
        </authorList>
    </citation>
    <scope>NUCLEOTIDE SEQUENCE</scope>
    <source>
        <strain evidence="2">DP4N28-2</strain>
    </source>
</reference>
<dbReference type="EMBL" id="JAHVKP010000001">
    <property type="protein sequence ID" value="MBY6217016.1"/>
    <property type="molecule type" value="Genomic_DNA"/>
</dbReference>
<protein>
    <submittedName>
        <fullName evidence="2">DUF4345 family protein</fullName>
    </submittedName>
</protein>
<dbReference type="InterPro" id="IPR025597">
    <property type="entry name" value="DUF4345"/>
</dbReference>
<dbReference type="AlphaFoldDB" id="A0A9Q3XCQ6"/>